<keyword evidence="5" id="KW-1185">Reference proteome</keyword>
<organism evidence="2 5">
    <name type="scientific">Rotaria sordida</name>
    <dbReference type="NCBI Taxonomy" id="392033"/>
    <lineage>
        <taxon>Eukaryota</taxon>
        <taxon>Metazoa</taxon>
        <taxon>Spiralia</taxon>
        <taxon>Gnathifera</taxon>
        <taxon>Rotifera</taxon>
        <taxon>Eurotatoria</taxon>
        <taxon>Bdelloidea</taxon>
        <taxon>Philodinida</taxon>
        <taxon>Philodinidae</taxon>
        <taxon>Rotaria</taxon>
    </lineage>
</organism>
<sequence length="71" mass="8565">MQFDGMAKRSPAFHLGPHVRKCRRYTVAQDKLRSYWTKPVRRWFNDHGLKLLDLPYHLPYHLPEFNANENV</sequence>
<reference evidence="2" key="1">
    <citation type="submission" date="2021-02" db="EMBL/GenBank/DDBJ databases">
        <authorList>
            <person name="Nowell W R."/>
        </authorList>
    </citation>
    <scope>NUCLEOTIDE SEQUENCE</scope>
</reference>
<comment type="caution">
    <text evidence="2">The sequence shown here is derived from an EMBL/GenBank/DDBJ whole genome shotgun (WGS) entry which is preliminary data.</text>
</comment>
<dbReference type="Proteomes" id="UP000663874">
    <property type="component" value="Unassembled WGS sequence"/>
</dbReference>
<accession>A0A814CIX3</accession>
<dbReference type="EMBL" id="CAJNOH010000116">
    <property type="protein sequence ID" value="CAF0881732.1"/>
    <property type="molecule type" value="Genomic_DNA"/>
</dbReference>
<dbReference type="EMBL" id="CAJNOL010000223">
    <property type="protein sequence ID" value="CAF0943961.1"/>
    <property type="molecule type" value="Genomic_DNA"/>
</dbReference>
<evidence type="ECO:0000313" key="5">
    <source>
        <dbReference type="Proteomes" id="UP000663870"/>
    </source>
</evidence>
<evidence type="ECO:0000313" key="2">
    <source>
        <dbReference type="EMBL" id="CAF0943961.1"/>
    </source>
</evidence>
<dbReference type="AlphaFoldDB" id="A0A814CIX3"/>
<name>A0A814CIX3_9BILA</name>
<dbReference type="EMBL" id="CAJNOU010000907">
    <property type="protein sequence ID" value="CAF1113542.1"/>
    <property type="molecule type" value="Genomic_DNA"/>
</dbReference>
<dbReference type="Proteomes" id="UP000663870">
    <property type="component" value="Unassembled WGS sequence"/>
</dbReference>
<dbReference type="Proteomes" id="UP000663889">
    <property type="component" value="Unassembled WGS sequence"/>
</dbReference>
<evidence type="ECO:0000313" key="4">
    <source>
        <dbReference type="EMBL" id="CAF3712152.1"/>
    </source>
</evidence>
<evidence type="ECO:0000313" key="1">
    <source>
        <dbReference type="EMBL" id="CAF0881732.1"/>
    </source>
</evidence>
<dbReference type="Proteomes" id="UP000663854">
    <property type="component" value="Unassembled WGS sequence"/>
</dbReference>
<gene>
    <name evidence="4" type="ORF">FNK824_LOCUS9898</name>
    <name evidence="2" type="ORF">JXQ802_LOCUS11314</name>
    <name evidence="1" type="ORF">PYM288_LOCUS8573</name>
    <name evidence="3" type="ORF">SEV965_LOCUS16518</name>
</gene>
<evidence type="ECO:0000313" key="3">
    <source>
        <dbReference type="EMBL" id="CAF1113542.1"/>
    </source>
</evidence>
<proteinExistence type="predicted"/>
<dbReference type="EMBL" id="CAJOBE010001074">
    <property type="protein sequence ID" value="CAF3712152.1"/>
    <property type="molecule type" value="Genomic_DNA"/>
</dbReference>
<protein>
    <submittedName>
        <fullName evidence="2">Uncharacterized protein</fullName>
    </submittedName>
</protein>